<dbReference type="GO" id="GO:0003700">
    <property type="term" value="F:DNA-binding transcription factor activity"/>
    <property type="evidence" value="ECO:0007669"/>
    <property type="project" value="InterPro"/>
</dbReference>
<keyword evidence="3" id="KW-0804">Transcription</keyword>
<name>F7NJU6_9FIRM</name>
<dbReference type="STRING" id="1009370.ALO_11779"/>
<dbReference type="AlphaFoldDB" id="F7NJU6"/>
<evidence type="ECO:0000256" key="1">
    <source>
        <dbReference type="ARBA" id="ARBA00023015"/>
    </source>
</evidence>
<dbReference type="PROSITE" id="PS50949">
    <property type="entry name" value="HTH_GNTR"/>
    <property type="match status" value="1"/>
</dbReference>
<dbReference type="SMART" id="SM00345">
    <property type="entry name" value="HTH_GNTR"/>
    <property type="match status" value="1"/>
</dbReference>
<gene>
    <name evidence="5" type="ORF">ALO_11779</name>
</gene>
<evidence type="ECO:0000313" key="6">
    <source>
        <dbReference type="Proteomes" id="UP000003240"/>
    </source>
</evidence>
<dbReference type="RefSeq" id="WP_004095836.1">
    <property type="nucleotide sequence ID" value="NZ_AFGF01000101.1"/>
</dbReference>
<comment type="caution">
    <text evidence="5">The sequence shown here is derived from an EMBL/GenBank/DDBJ whole genome shotgun (WGS) entry which is preliminary data.</text>
</comment>
<dbReference type="GO" id="GO:0003677">
    <property type="term" value="F:DNA binding"/>
    <property type="evidence" value="ECO:0007669"/>
    <property type="project" value="UniProtKB-KW"/>
</dbReference>
<dbReference type="Pfam" id="PF07729">
    <property type="entry name" value="FCD"/>
    <property type="match status" value="1"/>
</dbReference>
<sequence length="213" mass="24633">MSRQTETTYQYIKEKILDGTFKPTQKLTETQLAQQIAVSRNTVKKALLKLEQENLVTIEDNKGATIKSFTLEEVINYLEIREVLEGLVARSAARSIDSESLAKLKGTLDQMKRFLDSNELDKYSGQNKEFHAIIYQSASNQQAVEIITVIRTQLIRYHFRTILVPGRKDTSLAEHMAIYEALRRHDEDEAERTVKRHIASVRDTIEQNYRFLV</sequence>
<keyword evidence="1" id="KW-0805">Transcription regulation</keyword>
<dbReference type="InterPro" id="IPR008920">
    <property type="entry name" value="TF_FadR/GntR_C"/>
</dbReference>
<dbReference type="PANTHER" id="PTHR43537:SF5">
    <property type="entry name" value="UXU OPERON TRANSCRIPTIONAL REGULATOR"/>
    <property type="match status" value="1"/>
</dbReference>
<feature type="domain" description="HTH gntR-type" evidence="4">
    <location>
        <begin position="2"/>
        <end position="69"/>
    </location>
</feature>
<proteinExistence type="predicted"/>
<dbReference type="InterPro" id="IPR036390">
    <property type="entry name" value="WH_DNA-bd_sf"/>
</dbReference>
<dbReference type="PANTHER" id="PTHR43537">
    <property type="entry name" value="TRANSCRIPTIONAL REGULATOR, GNTR FAMILY"/>
    <property type="match status" value="1"/>
</dbReference>
<reference evidence="5 6" key="1">
    <citation type="journal article" date="2011" name="EMBO J.">
        <title>Structural diversity of bacterial flagellar motors.</title>
        <authorList>
            <person name="Chen S."/>
            <person name="Beeby M."/>
            <person name="Murphy G.E."/>
            <person name="Leadbetter J.R."/>
            <person name="Hendrixson D.R."/>
            <person name="Briegel A."/>
            <person name="Li Z."/>
            <person name="Shi J."/>
            <person name="Tocheva E.I."/>
            <person name="Muller A."/>
            <person name="Dobro M.J."/>
            <person name="Jensen G.J."/>
        </authorList>
    </citation>
    <scope>NUCLEOTIDE SEQUENCE [LARGE SCALE GENOMIC DNA]</scope>
    <source>
        <strain evidence="5 6">DSM 6540</strain>
    </source>
</reference>
<dbReference type="SUPFAM" id="SSF48008">
    <property type="entry name" value="GntR ligand-binding domain-like"/>
    <property type="match status" value="1"/>
</dbReference>
<dbReference type="Proteomes" id="UP000003240">
    <property type="component" value="Unassembled WGS sequence"/>
</dbReference>
<evidence type="ECO:0000256" key="2">
    <source>
        <dbReference type="ARBA" id="ARBA00023125"/>
    </source>
</evidence>
<dbReference type="InterPro" id="IPR000524">
    <property type="entry name" value="Tscrpt_reg_HTH_GntR"/>
</dbReference>
<evidence type="ECO:0000313" key="5">
    <source>
        <dbReference type="EMBL" id="EGO63678.1"/>
    </source>
</evidence>
<dbReference type="PRINTS" id="PR00035">
    <property type="entry name" value="HTHGNTR"/>
</dbReference>
<dbReference type="Gene3D" id="1.20.120.530">
    <property type="entry name" value="GntR ligand-binding domain-like"/>
    <property type="match status" value="1"/>
</dbReference>
<evidence type="ECO:0000256" key="3">
    <source>
        <dbReference type="ARBA" id="ARBA00023163"/>
    </source>
</evidence>
<dbReference type="SUPFAM" id="SSF46785">
    <property type="entry name" value="Winged helix' DNA-binding domain"/>
    <property type="match status" value="1"/>
</dbReference>
<dbReference type="Pfam" id="PF00392">
    <property type="entry name" value="GntR"/>
    <property type="match status" value="1"/>
</dbReference>
<protein>
    <submittedName>
        <fullName evidence="5">GntR family transcriptional regulator</fullName>
    </submittedName>
</protein>
<dbReference type="CDD" id="cd07377">
    <property type="entry name" value="WHTH_GntR"/>
    <property type="match status" value="1"/>
</dbReference>
<dbReference type="Gene3D" id="1.10.10.10">
    <property type="entry name" value="Winged helix-like DNA-binding domain superfamily/Winged helix DNA-binding domain"/>
    <property type="match status" value="1"/>
</dbReference>
<dbReference type="SMART" id="SM00895">
    <property type="entry name" value="FCD"/>
    <property type="match status" value="1"/>
</dbReference>
<keyword evidence="6" id="KW-1185">Reference proteome</keyword>
<accession>F7NJU6</accession>
<dbReference type="InterPro" id="IPR036388">
    <property type="entry name" value="WH-like_DNA-bd_sf"/>
</dbReference>
<dbReference type="InterPro" id="IPR011711">
    <property type="entry name" value="GntR_C"/>
</dbReference>
<dbReference type="EMBL" id="AFGF01000101">
    <property type="protein sequence ID" value="EGO63678.1"/>
    <property type="molecule type" value="Genomic_DNA"/>
</dbReference>
<dbReference type="OrthoDB" id="114741at2"/>
<organism evidence="5 6">
    <name type="scientific">Acetonema longum DSM 6540</name>
    <dbReference type="NCBI Taxonomy" id="1009370"/>
    <lineage>
        <taxon>Bacteria</taxon>
        <taxon>Bacillati</taxon>
        <taxon>Bacillota</taxon>
        <taxon>Negativicutes</taxon>
        <taxon>Acetonemataceae</taxon>
        <taxon>Acetonema</taxon>
    </lineage>
</organism>
<dbReference type="eggNOG" id="COG1802">
    <property type="taxonomic scope" value="Bacteria"/>
</dbReference>
<keyword evidence="2" id="KW-0238">DNA-binding</keyword>
<evidence type="ECO:0000259" key="4">
    <source>
        <dbReference type="PROSITE" id="PS50949"/>
    </source>
</evidence>